<evidence type="ECO:0000313" key="2">
    <source>
        <dbReference type="EMBL" id="SFR58635.1"/>
    </source>
</evidence>
<reference evidence="3" key="1">
    <citation type="submission" date="2016-10" db="EMBL/GenBank/DDBJ databases">
        <authorList>
            <person name="Varghese N."/>
            <person name="Submissions S."/>
        </authorList>
    </citation>
    <scope>NUCLEOTIDE SEQUENCE [LARGE SCALE GENOMIC DNA]</scope>
    <source>
        <strain evidence="3">CGMCC 1.9167</strain>
    </source>
</reference>
<dbReference type="AlphaFoldDB" id="A0A1I6HW19"/>
<dbReference type="Pfam" id="PF19501">
    <property type="entry name" value="PcRGLX_1st"/>
    <property type="match status" value="1"/>
</dbReference>
<evidence type="ECO:0000259" key="1">
    <source>
        <dbReference type="Pfam" id="PF19501"/>
    </source>
</evidence>
<keyword evidence="3" id="KW-1185">Reference proteome</keyword>
<dbReference type="EMBL" id="FOYW01000001">
    <property type="protein sequence ID" value="SFR58635.1"/>
    <property type="molecule type" value="Genomic_DNA"/>
</dbReference>
<sequence>MEPIAIHIKEDRGLARKGEVVHFGIPVQKGQGNSSGSFVLYNPQTGMPVPCQADSIAYWQDGSPRWLRVCVVLDMEAGEQLTLHLRCHDSATSGHAAISPVRIKSTTTAVLVNTDTFEARVELNGLRWSIQQNTTNGSCKDHEIVLTDKDGQECHARLAGGWKVRQQGELSLTLGAEGCWYRADGSLLARFECYLYFLANCDTVSVETRVHNPKRAQHSGGLWDLGDPGSVHFRSLEIEVMNPGSDRVWLRPEIHDAPVEDSADGLTLYQDSSGGENWGSPNHNDALGESSVRFCGYQVCSGDQCVSRGKRATPVAGLTGRDGSVQASIGRFWQNFPSSLSVDANRLTLGLFPADTAGPYELQGGERKTQTAYLHYGDDPDALLWTQAPLVPVIDSSHFERTGAFPWFRSGMAPGALDALIRQGLDGPWNFFAKREVIDEYGWRNFGDVFADHETHYQEPGEAPLISHYNNQYDAIYGFARQFALTGDRRWFELMDDLARHVTDIDIYHTQEDRAEYNGGLFWHTDHYLDAHTATHRTFTRHNDTSSTPGQTGGGPASEHCYTTGLLYHYYLTGAESSRDAVLQLARWMTSAHEGQGGLLEQLLALKKNELPKLRALTRGEKPLAHRYPFTRGTGNYLNALLDAWLLQPEHGWLQQAEAVIRNTIHPNDNIDERDLLNVETGWSYLILLASIVRYIALKDELGEQDEPYRYALRSFLRYAEWMKAHERPFLADPDQLEFANDTWVAQDVRKAMLMFQAANLSGSDAEAYYAKGTEWLDYVCNRLEASDEARYARILIILMQNYGPQHLEPATGSTTADNLNGEMDSLTLSEPRLTWATLMARMTQRLLRGIRTFRPGREKAWLDARLDRT</sequence>
<organism evidence="2 3">
    <name type="scientific">Marinobacter daqiaonensis</name>
    <dbReference type="NCBI Taxonomy" id="650891"/>
    <lineage>
        <taxon>Bacteria</taxon>
        <taxon>Pseudomonadati</taxon>
        <taxon>Pseudomonadota</taxon>
        <taxon>Gammaproteobacteria</taxon>
        <taxon>Pseudomonadales</taxon>
        <taxon>Marinobacteraceae</taxon>
        <taxon>Marinobacter</taxon>
    </lineage>
</organism>
<dbReference type="Proteomes" id="UP000198644">
    <property type="component" value="Unassembled WGS sequence"/>
</dbReference>
<gene>
    <name evidence="2" type="ORF">SAMN05216203_1601</name>
</gene>
<proteinExistence type="predicted"/>
<accession>A0A1I6HW19</accession>
<protein>
    <recommendedName>
        <fullName evidence="1">PcRGLX/YetA-like N-terminal RIFT barrel domain-containing protein</fullName>
    </recommendedName>
</protein>
<evidence type="ECO:0000313" key="3">
    <source>
        <dbReference type="Proteomes" id="UP000198644"/>
    </source>
</evidence>
<dbReference type="InterPro" id="IPR048329">
    <property type="entry name" value="PcRGLX_1st"/>
</dbReference>
<dbReference type="STRING" id="650891.SAMN05216203_1601"/>
<name>A0A1I6HW19_9GAMM</name>
<feature type="domain" description="PcRGLX/YetA-like N-terminal RIFT barrel" evidence="1">
    <location>
        <begin position="19"/>
        <end position="83"/>
    </location>
</feature>